<evidence type="ECO:0000256" key="3">
    <source>
        <dbReference type="SAM" id="SignalP"/>
    </source>
</evidence>
<feature type="chain" id="PRO_5026308024" evidence="3">
    <location>
        <begin position="27"/>
        <end position="327"/>
    </location>
</feature>
<feature type="region of interest" description="Disordered" evidence="1">
    <location>
        <begin position="273"/>
        <end position="298"/>
    </location>
</feature>
<evidence type="ECO:0000313" key="5">
    <source>
        <dbReference type="Proteomes" id="UP000481583"/>
    </source>
</evidence>
<proteinExistence type="predicted"/>
<dbReference type="Proteomes" id="UP000481583">
    <property type="component" value="Unassembled WGS sequence"/>
</dbReference>
<organism evidence="4 5">
    <name type="scientific">Streptomyces coryli</name>
    <dbReference type="NCBI Taxonomy" id="1128680"/>
    <lineage>
        <taxon>Bacteria</taxon>
        <taxon>Bacillati</taxon>
        <taxon>Actinomycetota</taxon>
        <taxon>Actinomycetes</taxon>
        <taxon>Kitasatosporales</taxon>
        <taxon>Streptomycetaceae</taxon>
        <taxon>Streptomyces</taxon>
    </lineage>
</organism>
<evidence type="ECO:0000313" key="4">
    <source>
        <dbReference type="EMBL" id="NGN67841.1"/>
    </source>
</evidence>
<keyword evidence="2" id="KW-0812">Transmembrane</keyword>
<keyword evidence="2" id="KW-1133">Transmembrane helix</keyword>
<keyword evidence="5" id="KW-1185">Reference proteome</keyword>
<keyword evidence="3" id="KW-0732">Signal</keyword>
<dbReference type="InterPro" id="IPR015943">
    <property type="entry name" value="WD40/YVTN_repeat-like_dom_sf"/>
</dbReference>
<feature type="compositionally biased region" description="Gly residues" evidence="1">
    <location>
        <begin position="287"/>
        <end position="297"/>
    </location>
</feature>
<feature type="signal peptide" evidence="3">
    <location>
        <begin position="1"/>
        <end position="26"/>
    </location>
</feature>
<feature type="transmembrane region" description="Helical" evidence="2">
    <location>
        <begin position="303"/>
        <end position="320"/>
    </location>
</feature>
<dbReference type="Gene3D" id="2.130.10.10">
    <property type="entry name" value="YVTN repeat-like/Quinoprotein amine dehydrogenase"/>
    <property type="match status" value="1"/>
</dbReference>
<dbReference type="EMBL" id="JAAKZV010000166">
    <property type="protein sequence ID" value="NGN67841.1"/>
    <property type="molecule type" value="Genomic_DNA"/>
</dbReference>
<evidence type="ECO:0000256" key="2">
    <source>
        <dbReference type="SAM" id="Phobius"/>
    </source>
</evidence>
<gene>
    <name evidence="4" type="ORF">G5C51_28560</name>
</gene>
<evidence type="ECO:0000256" key="1">
    <source>
        <dbReference type="SAM" id="MobiDB-lite"/>
    </source>
</evidence>
<protein>
    <submittedName>
        <fullName evidence="4">Esterase-like activity of phytase family protein</fullName>
    </submittedName>
</protein>
<dbReference type="AlphaFoldDB" id="A0A6G4U9H5"/>
<comment type="caution">
    <text evidence="4">The sequence shown here is derived from an EMBL/GenBank/DDBJ whole genome shotgun (WGS) entry which is preliminary data.</text>
</comment>
<dbReference type="SUPFAM" id="SSF75011">
    <property type="entry name" value="3-carboxy-cis,cis-mucoante lactonizing enzyme"/>
    <property type="match status" value="1"/>
</dbReference>
<dbReference type="RefSeq" id="WP_165241232.1">
    <property type="nucleotide sequence ID" value="NZ_JAAKZV010000166.1"/>
</dbReference>
<keyword evidence="2" id="KW-0472">Membrane</keyword>
<sequence>MRLPVRVLGVLAACLAVLLPASAVHAEPGGSFTFQDSRISESSGLAASRQHDGVYWTVNDSGDGPYVYAVDGKSGETRARIAMRGVGQPRDVEAISIGPGNQIYVGDIGDNAGGTWDHVWIYRFPEPKQLRDQTVNATQFDVVYDGGPRDAEALMIHPKTGRAYIASKKKDGGAAMYAGPAKLTPGTKNVFRRIAPINLWVTDGAFSPDGEHLVLRSYFGGRMYDWKDGRPKEAESVSPPLQRQGESVTFTADGGALMYGTEGARTEVTRADLPASARPSGSAEADGSGGSSSGPGEGENRNLVVGVLTFGAAAVLVLGLKRVFRRR</sequence>
<reference evidence="4 5" key="1">
    <citation type="submission" date="2020-02" db="EMBL/GenBank/DDBJ databases">
        <title>Whole-genome analyses of novel actinobacteria.</title>
        <authorList>
            <person name="Sahin N."/>
        </authorList>
    </citation>
    <scope>NUCLEOTIDE SEQUENCE [LARGE SCALE GENOMIC DNA]</scope>
    <source>
        <strain evidence="4 5">A7024</strain>
    </source>
</reference>
<accession>A0A6G4U9H5</accession>
<name>A0A6G4U9H5_9ACTN</name>